<proteinExistence type="predicted"/>
<feature type="transmembrane region" description="Helical" evidence="1">
    <location>
        <begin position="41"/>
        <end position="60"/>
    </location>
</feature>
<dbReference type="PANTHER" id="PTHR35007:SF1">
    <property type="entry name" value="PILUS ASSEMBLY PROTEIN"/>
    <property type="match status" value="1"/>
</dbReference>
<evidence type="ECO:0000313" key="3">
    <source>
        <dbReference type="Proteomes" id="UP000654993"/>
    </source>
</evidence>
<dbReference type="RefSeq" id="WP_200966511.1">
    <property type="nucleotide sequence ID" value="NZ_BMAQ01000014.1"/>
</dbReference>
<reference evidence="2" key="1">
    <citation type="submission" date="2020-08" db="EMBL/GenBank/DDBJ databases">
        <authorList>
            <person name="Uke A."/>
            <person name="Chhe C."/>
            <person name="Baramee S."/>
            <person name="Kosugi A."/>
        </authorList>
    </citation>
    <scope>NUCLEOTIDE SEQUENCE</scope>
    <source>
        <strain evidence="2">DA-C8</strain>
    </source>
</reference>
<evidence type="ECO:0008006" key="4">
    <source>
        <dbReference type="Google" id="ProtNLM"/>
    </source>
</evidence>
<gene>
    <name evidence="2" type="ORF">PRECH8_15620</name>
</gene>
<feature type="transmembrane region" description="Helical" evidence="1">
    <location>
        <begin position="16"/>
        <end position="35"/>
    </location>
</feature>
<dbReference type="AlphaFoldDB" id="A0A916QGW0"/>
<keyword evidence="3" id="KW-1185">Reference proteome</keyword>
<feature type="transmembrane region" description="Helical" evidence="1">
    <location>
        <begin position="225"/>
        <end position="245"/>
    </location>
</feature>
<protein>
    <recommendedName>
        <fullName evidence="4">Tight adherence protein B</fullName>
    </recommendedName>
</protein>
<evidence type="ECO:0000256" key="1">
    <source>
        <dbReference type="SAM" id="Phobius"/>
    </source>
</evidence>
<reference evidence="2" key="2">
    <citation type="journal article" date="2021" name="Data Brief">
        <title>Draft genome sequence data of the facultative, thermophilic, xylanolytic bacterium Paenibacillus sp. strain DA-C8.</title>
        <authorList>
            <person name="Chhe C."/>
            <person name="Uke A."/>
            <person name="Baramee S."/>
            <person name="Ungkulpasvich U."/>
            <person name="Tachaapaikoon C."/>
            <person name="Pason P."/>
            <person name="Waeonukul R."/>
            <person name="Ratanakhanokchai K."/>
            <person name="Kosugi A."/>
        </authorList>
    </citation>
    <scope>NUCLEOTIDE SEQUENCE</scope>
    <source>
        <strain evidence="2">DA-C8</strain>
    </source>
</reference>
<name>A0A916QGW0_9BACL</name>
<dbReference type="PANTHER" id="PTHR35007">
    <property type="entry name" value="INTEGRAL MEMBRANE PROTEIN-RELATED"/>
    <property type="match status" value="1"/>
</dbReference>
<keyword evidence="1" id="KW-0812">Transmembrane</keyword>
<accession>A0A916QGW0</accession>
<organism evidence="2 3">
    <name type="scientific">Insulibacter thermoxylanivorax</name>
    <dbReference type="NCBI Taxonomy" id="2749268"/>
    <lineage>
        <taxon>Bacteria</taxon>
        <taxon>Bacillati</taxon>
        <taxon>Bacillota</taxon>
        <taxon>Bacilli</taxon>
        <taxon>Bacillales</taxon>
        <taxon>Paenibacillaceae</taxon>
        <taxon>Insulibacter</taxon>
    </lineage>
</organism>
<dbReference type="Proteomes" id="UP000654993">
    <property type="component" value="Unassembled WGS sequence"/>
</dbReference>
<sequence length="250" mass="28309">MKRIWKRLAWIRWSRLDVVLAAGGGAAAYGIGWMFYQHPLIPLLLVPGGWFVVPLVRSVLERRRYALQQLEFSRFLQALISALYAGHSLESAFREIEGDLRREHVQERSGLLAMLTKVNQRVMLGEPLERALADTAELWVTEDWVLFTETLAVYRRNGGNLLLHLRKTAELIAAKIQADQDVQVIMAQKQTEGIMMNLAPYAMVGLILIGSPEYAAPLYSGSGRLVITCALALILAGHIWTFFLLRRKRL</sequence>
<comment type="caution">
    <text evidence="2">The sequence shown here is derived from an EMBL/GenBank/DDBJ whole genome shotgun (WGS) entry which is preliminary data.</text>
</comment>
<evidence type="ECO:0000313" key="2">
    <source>
        <dbReference type="EMBL" id="GFR38266.1"/>
    </source>
</evidence>
<feature type="transmembrane region" description="Helical" evidence="1">
    <location>
        <begin position="198"/>
        <end position="219"/>
    </location>
</feature>
<dbReference type="EMBL" id="BMAQ01000014">
    <property type="protein sequence ID" value="GFR38266.1"/>
    <property type="molecule type" value="Genomic_DNA"/>
</dbReference>
<keyword evidence="1" id="KW-1133">Transmembrane helix</keyword>
<keyword evidence="1" id="KW-0472">Membrane</keyword>